<dbReference type="SFLD" id="SFLDG01082">
    <property type="entry name" value="B12-binding_domain_containing"/>
    <property type="match status" value="1"/>
</dbReference>
<feature type="domain" description="Radical SAM core" evidence="10">
    <location>
        <begin position="203"/>
        <end position="437"/>
    </location>
</feature>
<protein>
    <submittedName>
        <fullName evidence="11">Uncharacterized protein</fullName>
    </submittedName>
</protein>
<comment type="cofactor">
    <cofactor evidence="1">
        <name>[4Fe-4S] cluster</name>
        <dbReference type="ChEBI" id="CHEBI:49883"/>
    </cofactor>
</comment>
<dbReference type="Pfam" id="PF04055">
    <property type="entry name" value="Radical_SAM"/>
    <property type="match status" value="1"/>
</dbReference>
<gene>
    <name evidence="11" type="ORF">AC478_00300</name>
</gene>
<dbReference type="InterPro" id="IPR020612">
    <property type="entry name" value="Methylthiotransferase_CS"/>
</dbReference>
<dbReference type="PANTHER" id="PTHR43409">
    <property type="entry name" value="ANAEROBIC MAGNESIUM-PROTOPORPHYRIN IX MONOMETHYL ESTER CYCLASE-RELATED"/>
    <property type="match status" value="1"/>
</dbReference>
<keyword evidence="7" id="KW-0408">Iron</keyword>
<dbReference type="AlphaFoldDB" id="A0A0M0BW76"/>
<feature type="domain" description="B12-binding" evidence="9">
    <location>
        <begin position="21"/>
        <end position="153"/>
    </location>
</feature>
<keyword evidence="8" id="KW-0411">Iron-sulfur</keyword>
<dbReference type="SMART" id="SM00729">
    <property type="entry name" value="Elp3"/>
    <property type="match status" value="1"/>
</dbReference>
<dbReference type="Pfam" id="PF02310">
    <property type="entry name" value="B12-binding"/>
    <property type="match status" value="1"/>
</dbReference>
<dbReference type="InterPro" id="IPR006158">
    <property type="entry name" value="Cobalamin-bd"/>
</dbReference>
<dbReference type="PROSITE" id="PS51918">
    <property type="entry name" value="RADICAL_SAM"/>
    <property type="match status" value="1"/>
</dbReference>
<organism evidence="11 12">
    <name type="scientific">miscellaneous Crenarchaeota group-1 archaeon SG8-32-3</name>
    <dbReference type="NCBI Taxonomy" id="1685125"/>
    <lineage>
        <taxon>Archaea</taxon>
        <taxon>Candidatus Bathyarchaeota</taxon>
        <taxon>MCG-1</taxon>
    </lineage>
</organism>
<keyword evidence="6" id="KW-0479">Metal-binding</keyword>
<keyword evidence="3" id="KW-0489">Methyltransferase</keyword>
<dbReference type="GO" id="GO:0031419">
    <property type="term" value="F:cobalamin binding"/>
    <property type="evidence" value="ECO:0007669"/>
    <property type="project" value="InterPro"/>
</dbReference>
<dbReference type="PROSITE" id="PS51332">
    <property type="entry name" value="B12_BINDING"/>
    <property type="match status" value="1"/>
</dbReference>
<dbReference type="SFLD" id="SFLDG01123">
    <property type="entry name" value="methyltransferase_(Class_B)"/>
    <property type="match status" value="1"/>
</dbReference>
<comment type="caution">
    <text evidence="11">The sequence shown here is derived from an EMBL/GenBank/DDBJ whole genome shotgun (WGS) entry which is preliminary data.</text>
</comment>
<evidence type="ECO:0000256" key="5">
    <source>
        <dbReference type="ARBA" id="ARBA00022691"/>
    </source>
</evidence>
<evidence type="ECO:0000313" key="11">
    <source>
        <dbReference type="EMBL" id="KON32426.1"/>
    </source>
</evidence>
<dbReference type="InterPro" id="IPR051198">
    <property type="entry name" value="BchE-like"/>
</dbReference>
<dbReference type="InterPro" id="IPR023404">
    <property type="entry name" value="rSAM_horseshoe"/>
</dbReference>
<keyword evidence="4" id="KW-0808">Transferase</keyword>
<dbReference type="SUPFAM" id="SSF102114">
    <property type="entry name" value="Radical SAM enzymes"/>
    <property type="match status" value="1"/>
</dbReference>
<reference evidence="12" key="1">
    <citation type="submission" date="2015-06" db="EMBL/GenBank/DDBJ databases">
        <title>New insights into the roles of widespread benthic archaea in carbon and nitrogen cycling.</title>
        <authorList>
            <person name="Lazar C.S."/>
            <person name="Baker B.J."/>
            <person name="Seitz K.W."/>
            <person name="Hyde A.S."/>
            <person name="Dick G.J."/>
            <person name="Hinrichs K.-U."/>
            <person name="Teske A.P."/>
        </authorList>
    </citation>
    <scope>NUCLEOTIDE SEQUENCE [LARGE SCALE GENOMIC DNA]</scope>
</reference>
<dbReference type="GO" id="GO:0051539">
    <property type="term" value="F:4 iron, 4 sulfur cluster binding"/>
    <property type="evidence" value="ECO:0007669"/>
    <property type="project" value="UniProtKB-KW"/>
</dbReference>
<dbReference type="PROSITE" id="PS01278">
    <property type="entry name" value="MTTASE_RADICAL"/>
    <property type="match status" value="1"/>
</dbReference>
<sequence length="460" mass="52521">MRIKLEIMEEKTVILLMTTPPPAFSPWGVPARLPPLGLAYVAGALEKAGFQVQILDNYQLNTSIDFIKQEIERLCPEIVGVTCGSVTYQRCIEIAKAVKELRPSCKVVVGGWHPSYLPDTMLQHPEVDYAVMGEGERAIVELANHIAKGNNERATAKIPGVACRFKGKILKNPPKFISDLDDIPYPARHLLPMEIYDRQIGYLNAKPVDVMNITRGCPYRCNYCETNKLWGPKYRSFSPTRVVEELEYMIENFGSKGIYFIDDNFTINKKQTIALCHLMKERKLDLEWACDTRVDLLSRDLLVEMREAGCRTIFFGVQSGSPRILEKLNTCTTTEKTVEGFKLCREADIHIACSFMLGIPGETIADMETTYKFAKKLDPDWCTFYVYIACPNSNLYEEVLQKGLYDRMDNFLAFVKTAQFNYEQVVAIQQRFQRGFNTSPKTLLRRIRRDGFSSFLKSLL</sequence>
<dbReference type="SUPFAM" id="SSF52242">
    <property type="entry name" value="Cobalamin (vitamin B12)-binding domain"/>
    <property type="match status" value="1"/>
</dbReference>
<dbReference type="GO" id="GO:0046872">
    <property type="term" value="F:metal ion binding"/>
    <property type="evidence" value="ECO:0007669"/>
    <property type="project" value="UniProtKB-KW"/>
</dbReference>
<dbReference type="InterPro" id="IPR007197">
    <property type="entry name" value="rSAM"/>
</dbReference>
<evidence type="ECO:0000256" key="1">
    <source>
        <dbReference type="ARBA" id="ARBA00001966"/>
    </source>
</evidence>
<dbReference type="PANTHER" id="PTHR43409:SF7">
    <property type="entry name" value="BLL1977 PROTEIN"/>
    <property type="match status" value="1"/>
</dbReference>
<dbReference type="Gene3D" id="3.40.50.280">
    <property type="entry name" value="Cobalamin-binding domain"/>
    <property type="match status" value="1"/>
</dbReference>
<proteinExistence type="predicted"/>
<dbReference type="SFLD" id="SFLDS00029">
    <property type="entry name" value="Radical_SAM"/>
    <property type="match status" value="1"/>
</dbReference>
<dbReference type="InterPro" id="IPR036724">
    <property type="entry name" value="Cobalamin-bd_sf"/>
</dbReference>
<keyword evidence="5" id="KW-0949">S-adenosyl-L-methionine</keyword>
<dbReference type="Gene3D" id="3.80.30.20">
    <property type="entry name" value="tm_1862 like domain"/>
    <property type="match status" value="1"/>
</dbReference>
<evidence type="ECO:0000259" key="9">
    <source>
        <dbReference type="PROSITE" id="PS51332"/>
    </source>
</evidence>
<accession>A0A0M0BW76</accession>
<keyword evidence="2" id="KW-0004">4Fe-4S</keyword>
<evidence type="ECO:0000259" key="10">
    <source>
        <dbReference type="PROSITE" id="PS51918"/>
    </source>
</evidence>
<evidence type="ECO:0000256" key="6">
    <source>
        <dbReference type="ARBA" id="ARBA00022723"/>
    </source>
</evidence>
<dbReference type="InterPro" id="IPR058240">
    <property type="entry name" value="rSAM_sf"/>
</dbReference>
<dbReference type="CDD" id="cd01335">
    <property type="entry name" value="Radical_SAM"/>
    <property type="match status" value="1"/>
</dbReference>
<evidence type="ECO:0000256" key="4">
    <source>
        <dbReference type="ARBA" id="ARBA00022679"/>
    </source>
</evidence>
<evidence type="ECO:0000256" key="2">
    <source>
        <dbReference type="ARBA" id="ARBA00022485"/>
    </source>
</evidence>
<dbReference type="CDD" id="cd02068">
    <property type="entry name" value="radical_SAM_B12_BD"/>
    <property type="match status" value="1"/>
</dbReference>
<evidence type="ECO:0000256" key="7">
    <source>
        <dbReference type="ARBA" id="ARBA00023004"/>
    </source>
</evidence>
<dbReference type="InterPro" id="IPR006638">
    <property type="entry name" value="Elp3/MiaA/NifB-like_rSAM"/>
</dbReference>
<evidence type="ECO:0000256" key="8">
    <source>
        <dbReference type="ARBA" id="ARBA00023014"/>
    </source>
</evidence>
<dbReference type="Proteomes" id="UP000054016">
    <property type="component" value="Unassembled WGS sequence"/>
</dbReference>
<evidence type="ECO:0000313" key="12">
    <source>
        <dbReference type="Proteomes" id="UP000054016"/>
    </source>
</evidence>
<dbReference type="EMBL" id="LFWV01000002">
    <property type="protein sequence ID" value="KON32426.1"/>
    <property type="molecule type" value="Genomic_DNA"/>
</dbReference>
<evidence type="ECO:0000256" key="3">
    <source>
        <dbReference type="ARBA" id="ARBA00022603"/>
    </source>
</evidence>
<dbReference type="GO" id="GO:0003824">
    <property type="term" value="F:catalytic activity"/>
    <property type="evidence" value="ECO:0007669"/>
    <property type="project" value="InterPro"/>
</dbReference>
<name>A0A0M0BW76_9ARCH</name>
<dbReference type="InterPro" id="IPR034466">
    <property type="entry name" value="Methyltransferase_Class_B"/>
</dbReference>